<reference evidence="2" key="1">
    <citation type="submission" date="2020-01" db="EMBL/GenBank/DDBJ databases">
        <authorList>
            <consortium name="DOE Joint Genome Institute"/>
            <person name="Haridas S."/>
            <person name="Albert R."/>
            <person name="Binder M."/>
            <person name="Bloem J."/>
            <person name="Labutti K."/>
            <person name="Salamov A."/>
            <person name="Andreopoulos B."/>
            <person name="Baker S.E."/>
            <person name="Barry K."/>
            <person name="Bills G."/>
            <person name="Bluhm B.H."/>
            <person name="Cannon C."/>
            <person name="Castanera R."/>
            <person name="Culley D.E."/>
            <person name="Daum C."/>
            <person name="Ezra D."/>
            <person name="Gonzalez J.B."/>
            <person name="Henrissat B."/>
            <person name="Kuo A."/>
            <person name="Liang C."/>
            <person name="Lipzen A."/>
            <person name="Lutzoni F."/>
            <person name="Magnuson J."/>
            <person name="Mondo S."/>
            <person name="Nolan M."/>
            <person name="Ohm R."/>
            <person name="Pangilinan J."/>
            <person name="Park H.-J."/>
            <person name="Ramirez L."/>
            <person name="Alfaro M."/>
            <person name="Sun H."/>
            <person name="Tritt A."/>
            <person name="Yoshinaga Y."/>
            <person name="Zwiers L.-H."/>
            <person name="Turgeon B.G."/>
            <person name="Goodwin S.B."/>
            <person name="Spatafora J.W."/>
            <person name="Crous P.W."/>
            <person name="Grigoriev I.V."/>
        </authorList>
    </citation>
    <scope>NUCLEOTIDE SEQUENCE</scope>
    <source>
        <strain evidence="2">CBS 342.82</strain>
    </source>
</reference>
<keyword evidence="1" id="KW-1185">Reference proteome</keyword>
<proteinExistence type="predicted"/>
<dbReference type="RefSeq" id="XP_033454867.1">
    <property type="nucleotide sequence ID" value="XM_033599131.1"/>
</dbReference>
<dbReference type="AlphaFoldDB" id="A0A6J3LPF5"/>
<sequence length="72" mass="7919">MPASYRPLYILFGSISQILSSILSLCKIRPGRSIALLRVNCQRAVYSRGFLRMSGATGYLKGALIPMVKLVT</sequence>
<evidence type="ECO:0000313" key="1">
    <source>
        <dbReference type="Proteomes" id="UP000504637"/>
    </source>
</evidence>
<reference evidence="2" key="2">
    <citation type="submission" date="2020-04" db="EMBL/GenBank/DDBJ databases">
        <authorList>
            <consortium name="NCBI Genome Project"/>
        </authorList>
    </citation>
    <scope>NUCLEOTIDE SEQUENCE</scope>
    <source>
        <strain evidence="2">CBS 342.82</strain>
    </source>
</reference>
<reference evidence="2" key="3">
    <citation type="submission" date="2025-08" db="UniProtKB">
        <authorList>
            <consortium name="RefSeq"/>
        </authorList>
    </citation>
    <scope>IDENTIFICATION</scope>
    <source>
        <strain evidence="2">CBS 342.82</strain>
    </source>
</reference>
<name>A0A6J3LPF5_9PEZI</name>
<dbReference type="GeneID" id="54356930"/>
<protein>
    <submittedName>
        <fullName evidence="2">Uncharacterized protein</fullName>
    </submittedName>
</protein>
<organism evidence="2">
    <name type="scientific">Dissoconium aciculare CBS 342.82</name>
    <dbReference type="NCBI Taxonomy" id="1314786"/>
    <lineage>
        <taxon>Eukaryota</taxon>
        <taxon>Fungi</taxon>
        <taxon>Dikarya</taxon>
        <taxon>Ascomycota</taxon>
        <taxon>Pezizomycotina</taxon>
        <taxon>Dothideomycetes</taxon>
        <taxon>Dothideomycetidae</taxon>
        <taxon>Mycosphaerellales</taxon>
        <taxon>Dissoconiaceae</taxon>
        <taxon>Dissoconium</taxon>
    </lineage>
</organism>
<dbReference type="Proteomes" id="UP000504637">
    <property type="component" value="Unplaced"/>
</dbReference>
<gene>
    <name evidence="2" type="ORF">K489DRAFT_140623</name>
</gene>
<accession>A0A6J3LPF5</accession>
<evidence type="ECO:0000313" key="2">
    <source>
        <dbReference type="RefSeq" id="XP_033454867.1"/>
    </source>
</evidence>